<sequence length="133" mass="14332">MQGHFRRDEFVAAAEGLVPEHPVDVGSGVLKGVGNLGEFEERRERIHGRNLTFWAERANGALGGLEGSHRMVSASRIVHRSDDTSRIGAARPPLGRPGPFAGRPPTARGPFGEGGSQMPVPERPRVYVSVSSR</sequence>
<feature type="region of interest" description="Disordered" evidence="1">
    <location>
        <begin position="77"/>
        <end position="133"/>
    </location>
</feature>
<proteinExistence type="predicted"/>
<accession>A0ABP5T6R5</accession>
<evidence type="ECO:0000313" key="3">
    <source>
        <dbReference type="Proteomes" id="UP001501584"/>
    </source>
</evidence>
<feature type="compositionally biased region" description="Low complexity" evidence="1">
    <location>
        <begin position="86"/>
        <end position="110"/>
    </location>
</feature>
<organism evidence="2 3">
    <name type="scientific">Glycomyces rutgersensis</name>
    <dbReference type="NCBI Taxonomy" id="58115"/>
    <lineage>
        <taxon>Bacteria</taxon>
        <taxon>Bacillati</taxon>
        <taxon>Actinomycetota</taxon>
        <taxon>Actinomycetes</taxon>
        <taxon>Glycomycetales</taxon>
        <taxon>Glycomycetaceae</taxon>
        <taxon>Glycomyces</taxon>
    </lineage>
</organism>
<evidence type="ECO:0000313" key="2">
    <source>
        <dbReference type="EMBL" id="GAA2344348.1"/>
    </source>
</evidence>
<dbReference type="EMBL" id="BAAASX010000008">
    <property type="protein sequence ID" value="GAA2344348.1"/>
    <property type="molecule type" value="Genomic_DNA"/>
</dbReference>
<name>A0ABP5T6R5_9ACTN</name>
<gene>
    <name evidence="2" type="ORF">GCM10010403_42070</name>
</gene>
<reference evidence="3" key="1">
    <citation type="journal article" date="2019" name="Int. J. Syst. Evol. Microbiol.">
        <title>The Global Catalogue of Microorganisms (GCM) 10K type strain sequencing project: providing services to taxonomists for standard genome sequencing and annotation.</title>
        <authorList>
            <consortium name="The Broad Institute Genomics Platform"/>
            <consortium name="The Broad Institute Genome Sequencing Center for Infectious Disease"/>
            <person name="Wu L."/>
            <person name="Ma J."/>
        </authorList>
    </citation>
    <scope>NUCLEOTIDE SEQUENCE [LARGE SCALE GENOMIC DNA]</scope>
    <source>
        <strain evidence="3">JCM 6238</strain>
    </source>
</reference>
<evidence type="ECO:0000256" key="1">
    <source>
        <dbReference type="SAM" id="MobiDB-lite"/>
    </source>
</evidence>
<dbReference type="Proteomes" id="UP001501584">
    <property type="component" value="Unassembled WGS sequence"/>
</dbReference>
<keyword evidence="3" id="KW-1185">Reference proteome</keyword>
<comment type="caution">
    <text evidence="2">The sequence shown here is derived from an EMBL/GenBank/DDBJ whole genome shotgun (WGS) entry which is preliminary data.</text>
</comment>
<protein>
    <submittedName>
        <fullName evidence="2">Uncharacterized protein</fullName>
    </submittedName>
</protein>